<evidence type="ECO:0000259" key="3">
    <source>
        <dbReference type="SMART" id="SM00382"/>
    </source>
</evidence>
<feature type="compositionally biased region" description="Basic and acidic residues" evidence="2">
    <location>
        <begin position="191"/>
        <end position="218"/>
    </location>
</feature>
<dbReference type="Pfam" id="PF00004">
    <property type="entry name" value="AAA"/>
    <property type="match status" value="1"/>
</dbReference>
<dbReference type="Gene3D" id="1.20.58.760">
    <property type="entry name" value="Peptidase M41"/>
    <property type="match status" value="1"/>
</dbReference>
<evidence type="ECO:0000256" key="1">
    <source>
        <dbReference type="RuleBase" id="RU003651"/>
    </source>
</evidence>
<dbReference type="InterPro" id="IPR003593">
    <property type="entry name" value="AAA+_ATPase"/>
</dbReference>
<keyword evidence="5" id="KW-1185">Reference proteome</keyword>
<dbReference type="InterPro" id="IPR027417">
    <property type="entry name" value="P-loop_NTPase"/>
</dbReference>
<proteinExistence type="inferred from homology"/>
<dbReference type="InterPro" id="IPR000642">
    <property type="entry name" value="Peptidase_M41"/>
</dbReference>
<dbReference type="SUPFAM" id="SSF140990">
    <property type="entry name" value="FtsH protease domain-like"/>
    <property type="match status" value="1"/>
</dbReference>
<feature type="domain" description="AAA+ ATPase" evidence="3">
    <location>
        <begin position="257"/>
        <end position="399"/>
    </location>
</feature>
<comment type="similarity">
    <text evidence="1">Belongs to the AAA ATPase family.</text>
</comment>
<dbReference type="CDD" id="cd19481">
    <property type="entry name" value="RecA-like_protease"/>
    <property type="match status" value="1"/>
</dbReference>
<sequence>MARIDFERTLARLHVDRILDGLGHQPRGIHVVIVPETTTAVVWQDAAALAVRDLRVCRGLTPGNGDKMDFCVEDVVDGDDAITPSYDVDVALMRHNMGIESGIDDAACTLIMADGSDAEHSSVPLADSVIRPELDVDLVILAAAQCGREITADEATLLSEMPWRRRRIAVSAARSISETHRLHLQAEAAEEERKAKEFGEKSADKKDRKGPKPSERLVPDVRPLVETHGYGGAKDWGLELAKDIEDWRNGVIRWSDVDNGILLSGPPGCGKTTFAAALARTLDAHLVIGSYAAWIGTGDGHQGDLIRAMREAFAEAREHAPSVILVDEIDNFVQRGSIGHGRSDEWMRGVVNALLESLDGAIERAGVIVVGATNDASGIDAALRRPGRLDRHIEIGLPDAEARKAILRQHLGVAEGFPLRLFERKTQGMSGADLARLARDARRLARRERGEVRPHHIAAALPRRERRSEDDLRHIAVHEIGHAVVAAHLGATVHEVFVTRDRDPKAEMEIAGAAAVQPRGGRRDFAWYADRVAHIMGGMAAEKMVFGNHADGVIADLAEATNILTYALSSVGMGQTLRSDGHRDPQSMVQARQFDPVLRRRVEDVLQEQAERALGILENNRAAFDELVEVLILRSRLGGDEVHETLEAYAQPQLSLAI</sequence>
<dbReference type="Pfam" id="PF01434">
    <property type="entry name" value="Peptidase_M41"/>
    <property type="match status" value="1"/>
</dbReference>
<organism evidence="4 5">
    <name type="scientific">Sinorhizobium chiapasense</name>
    <dbReference type="NCBI Taxonomy" id="501572"/>
    <lineage>
        <taxon>Bacteria</taxon>
        <taxon>Pseudomonadati</taxon>
        <taxon>Pseudomonadota</taxon>
        <taxon>Alphaproteobacteria</taxon>
        <taxon>Hyphomicrobiales</taxon>
        <taxon>Rhizobiaceae</taxon>
        <taxon>Sinorhizobium/Ensifer group</taxon>
        <taxon>Sinorhizobium</taxon>
    </lineage>
</organism>
<dbReference type="EMBL" id="CP133148">
    <property type="protein sequence ID" value="WVT04241.1"/>
    <property type="molecule type" value="Genomic_DNA"/>
</dbReference>
<dbReference type="PANTHER" id="PTHR23076:SF97">
    <property type="entry name" value="ATP-DEPENDENT ZINC METALLOPROTEASE YME1L1"/>
    <property type="match status" value="1"/>
</dbReference>
<evidence type="ECO:0000313" key="5">
    <source>
        <dbReference type="Proteomes" id="UP001432360"/>
    </source>
</evidence>
<dbReference type="RefSeq" id="WP_331373424.1">
    <property type="nucleotide sequence ID" value="NZ_CP133148.1"/>
</dbReference>
<accession>A0ABZ2BD26</accession>
<dbReference type="Proteomes" id="UP001432360">
    <property type="component" value="Chromosome"/>
</dbReference>
<feature type="region of interest" description="Disordered" evidence="2">
    <location>
        <begin position="186"/>
        <end position="218"/>
    </location>
</feature>
<dbReference type="SMART" id="SM00382">
    <property type="entry name" value="AAA"/>
    <property type="match status" value="1"/>
</dbReference>
<dbReference type="Gene3D" id="3.40.50.300">
    <property type="entry name" value="P-loop containing nucleotide triphosphate hydrolases"/>
    <property type="match status" value="1"/>
</dbReference>
<dbReference type="InterPro" id="IPR003959">
    <property type="entry name" value="ATPase_AAA_core"/>
</dbReference>
<evidence type="ECO:0000313" key="4">
    <source>
        <dbReference type="EMBL" id="WVT04241.1"/>
    </source>
</evidence>
<dbReference type="InterPro" id="IPR037219">
    <property type="entry name" value="Peptidase_M41-like"/>
</dbReference>
<evidence type="ECO:0000256" key="2">
    <source>
        <dbReference type="SAM" id="MobiDB-lite"/>
    </source>
</evidence>
<dbReference type="SUPFAM" id="SSF52540">
    <property type="entry name" value="P-loop containing nucleoside triphosphate hydrolases"/>
    <property type="match status" value="1"/>
</dbReference>
<name>A0ABZ2BD26_9HYPH</name>
<dbReference type="InterPro" id="IPR003960">
    <property type="entry name" value="ATPase_AAA_CS"/>
</dbReference>
<protein>
    <submittedName>
        <fullName evidence="4">AAA family ATPase</fullName>
    </submittedName>
</protein>
<dbReference type="PROSITE" id="PS00674">
    <property type="entry name" value="AAA"/>
    <property type="match status" value="1"/>
</dbReference>
<keyword evidence="1" id="KW-0547">Nucleotide-binding</keyword>
<gene>
    <name evidence="4" type="ORF">RB548_02150</name>
</gene>
<reference evidence="4" key="1">
    <citation type="submission" date="2023-08" db="EMBL/GenBank/DDBJ databases">
        <title>Complete genome sequence of Sinorhizobium chiapanecum ITTG S70 isolated from Acaciella angustissima nodules in Chiapas-Mexico.</title>
        <authorList>
            <person name="Rincon-Rosales R."/>
            <person name="Rogel M.A."/>
            <person name="Rincon-Medina C.I."/>
            <person name="Guerrero G."/>
            <person name="Manzano-Gomez L.A."/>
            <person name="Lopez-Lopez A."/>
            <person name="Rincon Molina F.A."/>
            <person name="Martinez-Romero E."/>
        </authorList>
    </citation>
    <scope>NUCLEOTIDE SEQUENCE</scope>
    <source>
        <strain evidence="4">ITTG S70</strain>
    </source>
</reference>
<dbReference type="Gene3D" id="1.10.8.60">
    <property type="match status" value="1"/>
</dbReference>
<keyword evidence="1" id="KW-0067">ATP-binding</keyword>
<dbReference type="PANTHER" id="PTHR23076">
    <property type="entry name" value="METALLOPROTEASE M41 FTSH"/>
    <property type="match status" value="1"/>
</dbReference>